<dbReference type="InterPro" id="IPR017441">
    <property type="entry name" value="Protein_kinase_ATP_BS"/>
</dbReference>
<dbReference type="GO" id="GO:0005524">
    <property type="term" value="F:ATP binding"/>
    <property type="evidence" value="ECO:0007669"/>
    <property type="project" value="UniProtKB-UniRule"/>
</dbReference>
<dbReference type="PANTHER" id="PTHR14340:SF9">
    <property type="entry name" value="FIBRONECTIN TYPE-III DOMAIN-CONTAINING PROTEIN"/>
    <property type="match status" value="1"/>
</dbReference>
<keyword evidence="6" id="KW-1185">Reference proteome</keyword>
<feature type="domain" description="Protein kinase" evidence="3">
    <location>
        <begin position="596"/>
        <end position="675"/>
    </location>
</feature>
<sequence length="675" mass="74860">MGESVKIKVPHSGEGEIKLKLKLNGREVPEGAGLKLMDLNGNAVVNLRNVDAASSGQYTLEISNQSGSCSVPFNVIVKSPPGDCTGPLITSDTTPFSTKLAWKPPKDSGGGKITHYVVEKMEVGTGRWVPAAQSSGRDPHCEIQDPPGSPSDLEVGNIGEDFVLLNWQRPKSDGGGPLKGYYVEKREKGAQNWSRINQTPTMNTYLNIQHLIEDKAYDFRVIAINDAGESKPLQTDKPVIVRDPNAVKPVKISKNLRATQVREGADIELEVEVDCTSDFDVVWSKGGRELVPSHRYKMEKTKDGVCRLVIPDCGYDDADEYSVKIINRAGSKISRAPVTVKTAPQLRIPERWKEPTEWDRGDAIQIKIPFIGFPKPTCKLTMNGQPLSEGRGVSCKVTERHIIINLEDITDRFTGNLDLLVENELGSAGHSIKLQVNDRPKPPTDVKVDDVGDGSAILSWKMPPGTGYISQFIIERCEVPNGQWIRDGTSRFATYNCESVQNGKTYKFRVIAENLHGRSDPSSESSPALIEEKISAKKNRPDGSGRGHYDGGPITDYDRFCKLTWYLLRIFADHNLWKDSSPIPAYLKSGSVYDHYEILEELGSGAFGVVHRCRELATNKIFVAKFIKTPDTLSKMAVKNEIDIMNQLHHRRLLNLHDAFADRNETVLIMELSVS</sequence>
<dbReference type="PRINTS" id="PR00014">
    <property type="entry name" value="FNTYPEIII"/>
</dbReference>
<dbReference type="InterPro" id="IPR011009">
    <property type="entry name" value="Kinase-like_dom_sf"/>
</dbReference>
<dbReference type="SUPFAM" id="SSF48726">
    <property type="entry name" value="Immunoglobulin"/>
    <property type="match status" value="3"/>
</dbReference>
<dbReference type="Pfam" id="PF07679">
    <property type="entry name" value="I-set"/>
    <property type="match status" value="1"/>
</dbReference>
<dbReference type="PROSITE" id="PS50853">
    <property type="entry name" value="FN3"/>
    <property type="match status" value="2"/>
</dbReference>
<feature type="domain" description="Fibronectin type-III" evidence="4">
    <location>
        <begin position="442"/>
        <end position="533"/>
    </location>
</feature>
<keyword evidence="1" id="KW-0393">Immunoglobulin domain</keyword>
<dbReference type="InterPro" id="IPR003961">
    <property type="entry name" value="FN3_dom"/>
</dbReference>
<dbReference type="Proteomes" id="UP001626550">
    <property type="component" value="Unassembled WGS sequence"/>
</dbReference>
<feature type="domain" description="Fibronectin type-III" evidence="4">
    <location>
        <begin position="149"/>
        <end position="244"/>
    </location>
</feature>
<dbReference type="EMBL" id="JBJKFK010001535">
    <property type="protein sequence ID" value="KAL3312834.1"/>
    <property type="molecule type" value="Genomic_DNA"/>
</dbReference>
<protein>
    <submittedName>
        <fullName evidence="5">Uncharacterized protein</fullName>
    </submittedName>
</protein>
<dbReference type="InterPro" id="IPR000719">
    <property type="entry name" value="Prot_kinase_dom"/>
</dbReference>
<dbReference type="Pfam" id="PF00041">
    <property type="entry name" value="fn3"/>
    <property type="match status" value="2"/>
</dbReference>
<dbReference type="PROSITE" id="PS00107">
    <property type="entry name" value="PROTEIN_KINASE_ATP"/>
    <property type="match status" value="1"/>
</dbReference>
<dbReference type="InterPro" id="IPR036179">
    <property type="entry name" value="Ig-like_dom_sf"/>
</dbReference>
<name>A0ABD2PZZ0_9PLAT</name>
<reference evidence="5 6" key="1">
    <citation type="submission" date="2024-11" db="EMBL/GenBank/DDBJ databases">
        <title>Adaptive evolution of stress response genes in parasites aligns with host niche diversity.</title>
        <authorList>
            <person name="Hahn C."/>
            <person name="Resl P."/>
        </authorList>
    </citation>
    <scope>NUCLEOTIDE SEQUENCE [LARGE SCALE GENOMIC DNA]</scope>
    <source>
        <strain evidence="5">EGGRZ-B1_66</strain>
        <tissue evidence="5">Body</tissue>
    </source>
</reference>
<dbReference type="Pfam" id="PF00069">
    <property type="entry name" value="Pkinase"/>
    <property type="match status" value="1"/>
</dbReference>
<dbReference type="InterPro" id="IPR013098">
    <property type="entry name" value="Ig_I-set"/>
</dbReference>
<keyword evidence="2" id="KW-0547">Nucleotide-binding</keyword>
<dbReference type="PANTHER" id="PTHR14340">
    <property type="entry name" value="MICROFIBRIL-ASSOCIATED GLYCOPROTEIN 3"/>
    <property type="match status" value="1"/>
</dbReference>
<dbReference type="InterPro" id="IPR036116">
    <property type="entry name" value="FN3_sf"/>
</dbReference>
<dbReference type="SMART" id="SM00060">
    <property type="entry name" value="FN3"/>
    <property type="match status" value="2"/>
</dbReference>
<organism evidence="5 6">
    <name type="scientific">Cichlidogyrus casuarinus</name>
    <dbReference type="NCBI Taxonomy" id="1844966"/>
    <lineage>
        <taxon>Eukaryota</taxon>
        <taxon>Metazoa</taxon>
        <taxon>Spiralia</taxon>
        <taxon>Lophotrochozoa</taxon>
        <taxon>Platyhelminthes</taxon>
        <taxon>Monogenea</taxon>
        <taxon>Monopisthocotylea</taxon>
        <taxon>Dactylogyridea</taxon>
        <taxon>Ancyrocephalidae</taxon>
        <taxon>Cichlidogyrus</taxon>
    </lineage>
</organism>
<evidence type="ECO:0000313" key="6">
    <source>
        <dbReference type="Proteomes" id="UP001626550"/>
    </source>
</evidence>
<dbReference type="Gene3D" id="3.30.200.20">
    <property type="entry name" value="Phosphorylase Kinase, domain 1"/>
    <property type="match status" value="1"/>
</dbReference>
<dbReference type="PROSITE" id="PS50011">
    <property type="entry name" value="PROTEIN_KINASE_DOM"/>
    <property type="match status" value="1"/>
</dbReference>
<dbReference type="SUPFAM" id="SSF56112">
    <property type="entry name" value="Protein kinase-like (PK-like)"/>
    <property type="match status" value="1"/>
</dbReference>
<accession>A0ABD2PZZ0</accession>
<evidence type="ECO:0000259" key="4">
    <source>
        <dbReference type="PROSITE" id="PS50853"/>
    </source>
</evidence>
<feature type="binding site" evidence="2">
    <location>
        <position position="625"/>
    </location>
    <ligand>
        <name>ATP</name>
        <dbReference type="ChEBI" id="CHEBI:30616"/>
    </ligand>
</feature>
<dbReference type="FunFam" id="2.60.40.10:FF:000127">
    <property type="entry name" value="titin isoform X1"/>
    <property type="match status" value="1"/>
</dbReference>
<dbReference type="CDD" id="cd00063">
    <property type="entry name" value="FN3"/>
    <property type="match status" value="2"/>
</dbReference>
<evidence type="ECO:0000313" key="5">
    <source>
        <dbReference type="EMBL" id="KAL3312834.1"/>
    </source>
</evidence>
<keyword evidence="2" id="KW-0067">ATP-binding</keyword>
<dbReference type="Gene3D" id="2.60.40.10">
    <property type="entry name" value="Immunoglobulins"/>
    <property type="match status" value="6"/>
</dbReference>
<comment type="caution">
    <text evidence="5">The sequence shown here is derived from an EMBL/GenBank/DDBJ whole genome shotgun (WGS) entry which is preliminary data.</text>
</comment>
<proteinExistence type="predicted"/>
<dbReference type="AlphaFoldDB" id="A0ABD2PZZ0"/>
<evidence type="ECO:0000256" key="1">
    <source>
        <dbReference type="ARBA" id="ARBA00023319"/>
    </source>
</evidence>
<dbReference type="InterPro" id="IPR013783">
    <property type="entry name" value="Ig-like_fold"/>
</dbReference>
<evidence type="ECO:0000256" key="2">
    <source>
        <dbReference type="PROSITE-ProRule" id="PRU10141"/>
    </source>
</evidence>
<gene>
    <name evidence="5" type="ORF">Ciccas_008567</name>
</gene>
<dbReference type="FunFam" id="2.60.40.10:FF:000107">
    <property type="entry name" value="Myosin, light chain kinase a"/>
    <property type="match status" value="1"/>
</dbReference>
<evidence type="ECO:0000259" key="3">
    <source>
        <dbReference type="PROSITE" id="PS50011"/>
    </source>
</evidence>
<dbReference type="SUPFAM" id="SSF49265">
    <property type="entry name" value="Fibronectin type III"/>
    <property type="match status" value="2"/>
</dbReference>